<feature type="transmembrane region" description="Helical" evidence="1">
    <location>
        <begin position="105"/>
        <end position="124"/>
    </location>
</feature>
<gene>
    <name evidence="3" type="ORF">SAMN04488011_103480</name>
</gene>
<dbReference type="OrthoDB" id="529444at2"/>
<proteinExistence type="predicted"/>
<feature type="domain" description="DUF5671" evidence="2">
    <location>
        <begin position="65"/>
        <end position="184"/>
    </location>
</feature>
<name>A0A1H8FWP3_9RHOB</name>
<accession>A0A1H8FWP3</accession>
<feature type="transmembrane region" description="Helical" evidence="1">
    <location>
        <begin position="169"/>
        <end position="187"/>
    </location>
</feature>
<dbReference type="EMBL" id="FOCM01000003">
    <property type="protein sequence ID" value="SEN35508.1"/>
    <property type="molecule type" value="Genomic_DNA"/>
</dbReference>
<feature type="transmembrane region" description="Helical" evidence="1">
    <location>
        <begin position="136"/>
        <end position="163"/>
    </location>
</feature>
<protein>
    <recommendedName>
        <fullName evidence="2">DUF5671 domain-containing protein</fullName>
    </recommendedName>
</protein>
<keyword evidence="1" id="KW-0812">Transmembrane</keyword>
<evidence type="ECO:0000313" key="4">
    <source>
        <dbReference type="Proteomes" id="UP000199372"/>
    </source>
</evidence>
<feature type="transmembrane region" description="Helical" evidence="1">
    <location>
        <begin position="66"/>
        <end position="85"/>
    </location>
</feature>
<evidence type="ECO:0000313" key="3">
    <source>
        <dbReference type="EMBL" id="SEN35508.1"/>
    </source>
</evidence>
<dbReference type="Proteomes" id="UP000199372">
    <property type="component" value="Unassembled WGS sequence"/>
</dbReference>
<keyword evidence="1" id="KW-0472">Membrane</keyword>
<organism evidence="3 4">
    <name type="scientific">Palleronia pelagia</name>
    <dbReference type="NCBI Taxonomy" id="387096"/>
    <lineage>
        <taxon>Bacteria</taxon>
        <taxon>Pseudomonadati</taxon>
        <taxon>Pseudomonadota</taxon>
        <taxon>Alphaproteobacteria</taxon>
        <taxon>Rhodobacterales</taxon>
        <taxon>Roseobacteraceae</taxon>
        <taxon>Palleronia</taxon>
    </lineage>
</organism>
<keyword evidence="1" id="KW-1133">Transmembrane helix</keyword>
<reference evidence="4" key="1">
    <citation type="submission" date="2016-10" db="EMBL/GenBank/DDBJ databases">
        <authorList>
            <person name="Varghese N."/>
            <person name="Submissions S."/>
        </authorList>
    </citation>
    <scope>NUCLEOTIDE SEQUENCE [LARGE SCALE GENOMIC DNA]</scope>
    <source>
        <strain evidence="4">DSM 26893</strain>
    </source>
</reference>
<dbReference type="Pfam" id="PF18920">
    <property type="entry name" value="DUF5671"/>
    <property type="match status" value="1"/>
</dbReference>
<dbReference type="InterPro" id="IPR043728">
    <property type="entry name" value="DUF5671"/>
</dbReference>
<dbReference type="AlphaFoldDB" id="A0A1H8FWP3"/>
<evidence type="ECO:0000256" key="1">
    <source>
        <dbReference type="SAM" id="Phobius"/>
    </source>
</evidence>
<sequence length="203" mass="21600">MGRRAELDRFVNAALSAGRDRADIASALQAAGWPGRDIDRALGAYHRGDFLPPVPRPQPFVSGRDAFLYGLTFVALVVVVVNAVSLAFEAIEWALRDTGRMRAEWRIAALAVFAPVFVALDRRARGSERDSPMRKIFAYAALFCASIVILADLVAVLALLLGGGLGAEVALKALAVGIAAVAVGFYYRADLAEDAPAQTEEGA</sequence>
<dbReference type="RefSeq" id="WP_091845219.1">
    <property type="nucleotide sequence ID" value="NZ_FOCM01000003.1"/>
</dbReference>
<keyword evidence="4" id="KW-1185">Reference proteome</keyword>
<evidence type="ECO:0000259" key="2">
    <source>
        <dbReference type="Pfam" id="PF18920"/>
    </source>
</evidence>